<evidence type="ECO:0000256" key="1">
    <source>
        <dbReference type="PROSITE-ProRule" id="PRU00529"/>
    </source>
</evidence>
<gene>
    <name evidence="3" type="ORF">BEU00_00940</name>
</gene>
<dbReference type="Proteomes" id="UP000183138">
    <property type="component" value="Unassembled WGS sequence"/>
</dbReference>
<dbReference type="PANTHER" id="PTHR43209:SF1">
    <property type="entry name" value="TRNA SULFURTRANSFERASE"/>
    <property type="match status" value="1"/>
</dbReference>
<accession>A0A1J5U3S7</accession>
<protein>
    <recommendedName>
        <fullName evidence="2">THUMP domain-containing protein</fullName>
    </recommendedName>
</protein>
<keyword evidence="1" id="KW-0694">RNA-binding</keyword>
<dbReference type="PROSITE" id="PS51165">
    <property type="entry name" value="THUMP"/>
    <property type="match status" value="1"/>
</dbReference>
<dbReference type="SUPFAM" id="SSF143437">
    <property type="entry name" value="THUMP domain-like"/>
    <property type="match status" value="1"/>
</dbReference>
<dbReference type="SMART" id="SM00981">
    <property type="entry name" value="THUMP"/>
    <property type="match status" value="1"/>
</dbReference>
<evidence type="ECO:0000259" key="2">
    <source>
        <dbReference type="PROSITE" id="PS51165"/>
    </source>
</evidence>
<evidence type="ECO:0000313" key="4">
    <source>
        <dbReference type="Proteomes" id="UP000183138"/>
    </source>
</evidence>
<dbReference type="PANTHER" id="PTHR43209">
    <property type="entry name" value="TRNA SULFURTRANSFERASE"/>
    <property type="match status" value="1"/>
</dbReference>
<comment type="caution">
    <text evidence="3">The sequence shown here is derived from an EMBL/GenBank/DDBJ whole genome shotgun (WGS) entry which is preliminary data.</text>
</comment>
<feature type="domain" description="THUMP" evidence="2">
    <location>
        <begin position="45"/>
        <end position="148"/>
    </location>
</feature>
<sequence length="149" mass="17321">MNNYLSSSIPKRSLRKTGRKIVLEQIEKNNILGKYEIFDKYLYLTTVDPISKNTKEEYKLCIAKQCNAKEEIIYKKIKDVIPAMKKYNTFAINVERRGDHKFTSTELARELAGSVFDIFPEINVDLGKPELTVHVKVINNKCLLYTEEK</sequence>
<dbReference type="GO" id="GO:0005829">
    <property type="term" value="C:cytosol"/>
    <property type="evidence" value="ECO:0007669"/>
    <property type="project" value="TreeGrafter"/>
</dbReference>
<dbReference type="InterPro" id="IPR004114">
    <property type="entry name" value="THUMP_dom"/>
</dbReference>
<dbReference type="AlphaFoldDB" id="A0A1J5U3S7"/>
<dbReference type="GO" id="GO:0052837">
    <property type="term" value="P:thiazole biosynthetic process"/>
    <property type="evidence" value="ECO:0007669"/>
    <property type="project" value="TreeGrafter"/>
</dbReference>
<dbReference type="InterPro" id="IPR050102">
    <property type="entry name" value="tRNA_sulfurtransferase_ThiI"/>
</dbReference>
<dbReference type="GO" id="GO:0003723">
    <property type="term" value="F:RNA binding"/>
    <property type="evidence" value="ECO:0007669"/>
    <property type="project" value="UniProtKB-UniRule"/>
</dbReference>
<dbReference type="GO" id="GO:0002937">
    <property type="term" value="P:tRNA 4-thiouridine biosynthesis"/>
    <property type="evidence" value="ECO:0007669"/>
    <property type="project" value="TreeGrafter"/>
</dbReference>
<name>A0A1J5U3S7_9ARCH</name>
<dbReference type="Pfam" id="PF02926">
    <property type="entry name" value="THUMP"/>
    <property type="match status" value="1"/>
</dbReference>
<dbReference type="EMBL" id="MIYY01000025">
    <property type="protein sequence ID" value="OIR23064.1"/>
    <property type="molecule type" value="Genomic_DNA"/>
</dbReference>
<proteinExistence type="predicted"/>
<dbReference type="Gene3D" id="3.30.2130.30">
    <property type="match status" value="1"/>
</dbReference>
<organism evidence="3 4">
    <name type="scientific">Marine Group III euryarchaeote CG-Epi3</name>
    <dbReference type="NCBI Taxonomy" id="1888997"/>
    <lineage>
        <taxon>Archaea</taxon>
        <taxon>Methanobacteriati</taxon>
        <taxon>Thermoplasmatota</taxon>
        <taxon>Thermoplasmata</taxon>
        <taxon>Candidatus Thermoprofundales</taxon>
    </lineage>
</organism>
<evidence type="ECO:0000313" key="3">
    <source>
        <dbReference type="EMBL" id="OIR23064.1"/>
    </source>
</evidence>
<reference evidence="3 4" key="1">
    <citation type="submission" date="2016-08" db="EMBL/GenBank/DDBJ databases">
        <title>New Insights into Marine Group III Euryarchaeota, from dark to light.</title>
        <authorList>
            <person name="Haro-Moreno J.M."/>
            <person name="Rodriguez-Valera F."/>
            <person name="Lopez-Garcia P."/>
            <person name="Moreira D."/>
            <person name="Martin-Cuadrado A.B."/>
        </authorList>
    </citation>
    <scope>NUCLEOTIDE SEQUENCE [LARGE SCALE GENOMIC DNA]</scope>
    <source>
        <strain evidence="3">CG-Epi3</strain>
    </source>
</reference>